<accession>A0A6P1KI27</accession>
<reference evidence="5" key="1">
    <citation type="journal article" date="2020" name="Microbiol. Resour. Announc.">
        <title>Complete Genome Sequence of Moraxella osloensis Strain YV1, Isolated from an Australian Wastewater Treatment Plant.</title>
        <authorList>
            <person name="Batinovic S."/>
            <person name="Rice D.T.F."/>
            <person name="Seviour R.J."/>
            <person name="Petrovski S."/>
        </authorList>
    </citation>
    <scope>NUCLEOTIDE SEQUENCE</scope>
    <source>
        <strain evidence="5">YV1</strain>
    </source>
</reference>
<protein>
    <submittedName>
        <fullName evidence="5">HIT domain-containing protein</fullName>
    </submittedName>
</protein>
<feature type="short sequence motif" description="Histidine triad motif" evidence="2 3">
    <location>
        <begin position="100"/>
        <end position="104"/>
    </location>
</feature>
<sequence>MQYDNQNIFAKILRGEIPSHKVYEDGKTLAFMDIMPMAEGHVLVIPKCEAVELSDMPADYIAAVFSTAQKVMAAQRKVFNRQGIVQMQLNNAEAGQSVFHYHVHLIPSSIYHLGLHEDRQGDHERLAVLANQLKSEIAN</sequence>
<dbReference type="GO" id="GO:0009117">
    <property type="term" value="P:nucleotide metabolic process"/>
    <property type="evidence" value="ECO:0007669"/>
    <property type="project" value="TreeGrafter"/>
</dbReference>
<proteinExistence type="predicted"/>
<organism evidence="5">
    <name type="scientific">Faucicola osloensis</name>
    <name type="common">Moraxella osloensis</name>
    <dbReference type="NCBI Taxonomy" id="34062"/>
    <lineage>
        <taxon>Bacteria</taxon>
        <taxon>Pseudomonadati</taxon>
        <taxon>Pseudomonadota</taxon>
        <taxon>Gammaproteobacteria</taxon>
        <taxon>Moraxellales</taxon>
        <taxon>Moraxellaceae</taxon>
        <taxon>Faucicola</taxon>
    </lineage>
</organism>
<evidence type="ECO:0000259" key="4">
    <source>
        <dbReference type="PROSITE" id="PS51084"/>
    </source>
</evidence>
<dbReference type="InterPro" id="IPR011146">
    <property type="entry name" value="HIT-like"/>
</dbReference>
<dbReference type="PRINTS" id="PR00332">
    <property type="entry name" value="HISTRIAD"/>
</dbReference>
<dbReference type="GO" id="GO:0003824">
    <property type="term" value="F:catalytic activity"/>
    <property type="evidence" value="ECO:0007669"/>
    <property type="project" value="InterPro"/>
</dbReference>
<gene>
    <name evidence="5" type="ORF">GSF12_06350</name>
</gene>
<dbReference type="Gene3D" id="3.30.428.10">
    <property type="entry name" value="HIT-like"/>
    <property type="match status" value="1"/>
</dbReference>
<name>A0A6P1KI27_FAUOS</name>
<dbReference type="Pfam" id="PF01230">
    <property type="entry name" value="HIT"/>
    <property type="match status" value="1"/>
</dbReference>
<evidence type="ECO:0000256" key="2">
    <source>
        <dbReference type="PIRSR" id="PIRSR601310-3"/>
    </source>
</evidence>
<dbReference type="PANTHER" id="PTHR46648:SF1">
    <property type="entry name" value="ADENOSINE 5'-MONOPHOSPHORAMIDASE HNT1"/>
    <property type="match status" value="1"/>
</dbReference>
<evidence type="ECO:0000256" key="3">
    <source>
        <dbReference type="PROSITE-ProRule" id="PRU00464"/>
    </source>
</evidence>
<dbReference type="PROSITE" id="PS51084">
    <property type="entry name" value="HIT_2"/>
    <property type="match status" value="1"/>
</dbReference>
<evidence type="ECO:0000256" key="1">
    <source>
        <dbReference type="PIRSR" id="PIRSR601310-1"/>
    </source>
</evidence>
<dbReference type="AlphaFoldDB" id="A0A6P1KI27"/>
<dbReference type="PANTHER" id="PTHR46648">
    <property type="entry name" value="HIT FAMILY PROTEIN 1"/>
    <property type="match status" value="1"/>
</dbReference>
<dbReference type="EMBL" id="CP047226">
    <property type="protein sequence ID" value="QHG09547.1"/>
    <property type="molecule type" value="Genomic_DNA"/>
</dbReference>
<evidence type="ECO:0000313" key="5">
    <source>
        <dbReference type="EMBL" id="QHG09547.1"/>
    </source>
</evidence>
<feature type="domain" description="HIT" evidence="4">
    <location>
        <begin position="8"/>
        <end position="115"/>
    </location>
</feature>
<dbReference type="InterPro" id="IPR036265">
    <property type="entry name" value="HIT-like_sf"/>
</dbReference>
<dbReference type="SUPFAM" id="SSF54197">
    <property type="entry name" value="HIT-like"/>
    <property type="match status" value="1"/>
</dbReference>
<feature type="active site" description="Tele-AMP-histidine intermediate" evidence="1">
    <location>
        <position position="102"/>
    </location>
</feature>
<dbReference type="InterPro" id="IPR001310">
    <property type="entry name" value="Histidine_triad_HIT"/>
</dbReference>